<protein>
    <submittedName>
        <fullName evidence="8">SAM domain-containing protein</fullName>
    </submittedName>
</protein>
<dbReference type="InterPro" id="IPR006638">
    <property type="entry name" value="Elp3/MiaA/NifB-like_rSAM"/>
</dbReference>
<dbReference type="GO" id="GO:0031419">
    <property type="term" value="F:cobalamin binding"/>
    <property type="evidence" value="ECO:0007669"/>
    <property type="project" value="InterPro"/>
</dbReference>
<dbReference type="InterPro" id="IPR023404">
    <property type="entry name" value="rSAM_horseshoe"/>
</dbReference>
<sequence>MILLEMPWGRDKDPRVPLGHASLLASLRKYGNGEIISMVSPINDSRTKPKTLNLEIMGIAGSRKDVDLAIGAYVWSEDVLKRLLALVRASGFSGRIILGGPQISYTPDGLEELYPEVDVFVRGYGEMAIVALFNEPEVEVIQGVHFAGQEDLNEQTSVDLSFLPSPWLSGAIDIVGQKFVRWESQRGCAFRCSFCQHREAGKRLERRELEESRVMDEIDLFCRSGIEEIAVLDPIFNMSPMAKSILRRFVGNGFTGRLSLQCRAEKCDEEFLQLASLLDVKLEFGLQTIHLDEGKAVNRINNMRFVEKWLGRVGDLGIDYEVSIIFGLPKQSLESFKQTVDWCLKKGVPVIKAFPLMLLRGTEVEQRRFEWGLVESDGTMPVVMQSDTFSHNEWRVMFRFSEALKKTEENHPADVQELASISSKMGINMDRFRPKRFEIRGAGVNLGKVKRGCAVHEVRG</sequence>
<dbReference type="PROSITE" id="PS51918">
    <property type="entry name" value="RADICAL_SAM"/>
    <property type="match status" value="1"/>
</dbReference>
<dbReference type="GO" id="GO:0005829">
    <property type="term" value="C:cytosol"/>
    <property type="evidence" value="ECO:0007669"/>
    <property type="project" value="TreeGrafter"/>
</dbReference>
<keyword evidence="4" id="KW-0408">Iron</keyword>
<dbReference type="PANTHER" id="PTHR43409">
    <property type="entry name" value="ANAEROBIC MAGNESIUM-PROTOPORPHYRIN IX MONOMETHYL ESTER CYCLASE-RELATED"/>
    <property type="match status" value="1"/>
</dbReference>
<dbReference type="SMART" id="SM00729">
    <property type="entry name" value="Elp3"/>
    <property type="match status" value="1"/>
</dbReference>
<feature type="domain" description="B12-binding" evidence="6">
    <location>
        <begin position="1"/>
        <end position="143"/>
    </location>
</feature>
<dbReference type="GO" id="GO:0051536">
    <property type="term" value="F:iron-sulfur cluster binding"/>
    <property type="evidence" value="ECO:0007669"/>
    <property type="project" value="UniProtKB-KW"/>
</dbReference>
<dbReference type="EMBL" id="KF900329">
    <property type="protein sequence ID" value="AIE91149.1"/>
    <property type="molecule type" value="Genomic_DNA"/>
</dbReference>
<dbReference type="CDD" id="cd01335">
    <property type="entry name" value="Radical_SAM"/>
    <property type="match status" value="1"/>
</dbReference>
<dbReference type="SUPFAM" id="SSF102114">
    <property type="entry name" value="Radical SAM enzymes"/>
    <property type="match status" value="1"/>
</dbReference>
<dbReference type="InterPro" id="IPR051198">
    <property type="entry name" value="BchE-like"/>
</dbReference>
<keyword evidence="3" id="KW-0479">Metal-binding</keyword>
<evidence type="ECO:0000313" key="8">
    <source>
        <dbReference type="EMBL" id="AIE91149.1"/>
    </source>
</evidence>
<dbReference type="PANTHER" id="PTHR43409:SF16">
    <property type="entry name" value="SLR0320 PROTEIN"/>
    <property type="match status" value="1"/>
</dbReference>
<dbReference type="SFLD" id="SFLDS00029">
    <property type="entry name" value="Radical_SAM"/>
    <property type="match status" value="1"/>
</dbReference>
<accession>A0A075FIL6</accession>
<dbReference type="AlphaFoldDB" id="A0A075FIL6"/>
<evidence type="ECO:0000256" key="2">
    <source>
        <dbReference type="ARBA" id="ARBA00022691"/>
    </source>
</evidence>
<reference evidence="8" key="1">
    <citation type="journal article" date="2014" name="Genome Biol. Evol.">
        <title>Pangenome evidence for extensive interdomain horizontal transfer affecting lineage core and shell genes in uncultured planktonic thaumarchaeota and euryarchaeota.</title>
        <authorList>
            <person name="Deschamps P."/>
            <person name="Zivanovic Y."/>
            <person name="Moreira D."/>
            <person name="Rodriguez-Valera F."/>
            <person name="Lopez-Garcia P."/>
        </authorList>
    </citation>
    <scope>NUCLEOTIDE SEQUENCE</scope>
</reference>
<evidence type="ECO:0000256" key="1">
    <source>
        <dbReference type="ARBA" id="ARBA00001966"/>
    </source>
</evidence>
<evidence type="ECO:0000256" key="3">
    <source>
        <dbReference type="ARBA" id="ARBA00022723"/>
    </source>
</evidence>
<dbReference type="Gene3D" id="3.40.50.280">
    <property type="entry name" value="Cobalamin-binding domain"/>
    <property type="match status" value="1"/>
</dbReference>
<dbReference type="Pfam" id="PF04055">
    <property type="entry name" value="Radical_SAM"/>
    <property type="match status" value="1"/>
</dbReference>
<dbReference type="SFLD" id="SFLDG01082">
    <property type="entry name" value="B12-binding_domain_containing"/>
    <property type="match status" value="1"/>
</dbReference>
<evidence type="ECO:0000256" key="4">
    <source>
        <dbReference type="ARBA" id="ARBA00023004"/>
    </source>
</evidence>
<dbReference type="InterPro" id="IPR007197">
    <property type="entry name" value="rSAM"/>
</dbReference>
<keyword evidence="2" id="KW-0949">S-adenosyl-L-methionine</keyword>
<proteinExistence type="predicted"/>
<evidence type="ECO:0000259" key="6">
    <source>
        <dbReference type="PROSITE" id="PS51332"/>
    </source>
</evidence>
<dbReference type="GO" id="GO:0003824">
    <property type="term" value="F:catalytic activity"/>
    <property type="evidence" value="ECO:0007669"/>
    <property type="project" value="InterPro"/>
</dbReference>
<dbReference type="Gene3D" id="3.80.30.20">
    <property type="entry name" value="tm_1862 like domain"/>
    <property type="match status" value="1"/>
</dbReference>
<name>A0A075FIL6_9EURY</name>
<dbReference type="InterPro" id="IPR006158">
    <property type="entry name" value="Cobalamin-bd"/>
</dbReference>
<feature type="domain" description="Radical SAM core" evidence="7">
    <location>
        <begin position="174"/>
        <end position="392"/>
    </location>
</feature>
<evidence type="ECO:0000259" key="7">
    <source>
        <dbReference type="PROSITE" id="PS51918"/>
    </source>
</evidence>
<dbReference type="GO" id="GO:0046872">
    <property type="term" value="F:metal ion binding"/>
    <property type="evidence" value="ECO:0007669"/>
    <property type="project" value="UniProtKB-KW"/>
</dbReference>
<evidence type="ECO:0000256" key="5">
    <source>
        <dbReference type="ARBA" id="ARBA00023014"/>
    </source>
</evidence>
<comment type="cofactor">
    <cofactor evidence="1">
        <name>[4Fe-4S] cluster</name>
        <dbReference type="ChEBI" id="CHEBI:49883"/>
    </cofactor>
</comment>
<dbReference type="InterPro" id="IPR058240">
    <property type="entry name" value="rSAM_sf"/>
</dbReference>
<dbReference type="PROSITE" id="PS51332">
    <property type="entry name" value="B12_BINDING"/>
    <property type="match status" value="1"/>
</dbReference>
<keyword evidence="5" id="KW-0411">Iron-sulfur</keyword>
<organism evidence="8">
    <name type="scientific">uncultured marine group II/III euryarchaeote AD1000_108_A02</name>
    <dbReference type="NCBI Taxonomy" id="1457715"/>
    <lineage>
        <taxon>Archaea</taxon>
        <taxon>Methanobacteriati</taxon>
        <taxon>Methanobacteriota</taxon>
        <taxon>environmental samples</taxon>
    </lineage>
</organism>